<comment type="subcellular location">
    <subcellularLocation>
        <location evidence="2">Periplasm</location>
    </subcellularLocation>
</comment>
<dbReference type="OrthoDB" id="9780507at2"/>
<dbReference type="SUPFAM" id="SSF48317">
    <property type="entry name" value="Acid phosphatase/Vanadium-dependent haloperoxidase"/>
    <property type="match status" value="1"/>
</dbReference>
<evidence type="ECO:0000256" key="7">
    <source>
        <dbReference type="ARBA" id="ARBA00022801"/>
    </source>
</evidence>
<dbReference type="AlphaFoldDB" id="A0A4Y8UJ84"/>
<reference evidence="11 12" key="1">
    <citation type="submission" date="2019-03" db="EMBL/GenBank/DDBJ databases">
        <title>Draft genome of Gammaproteobacteria bacterium LSUCC0057, a member of the SAR92 clade.</title>
        <authorList>
            <person name="Lanclos V.C."/>
            <person name="Doiron C."/>
            <person name="Henson M.W."/>
            <person name="Thrash J.C."/>
        </authorList>
    </citation>
    <scope>NUCLEOTIDE SEQUENCE [LARGE SCALE GENOMIC DNA]</scope>
    <source>
        <strain evidence="11 12">LSUCC0057</strain>
    </source>
</reference>
<comment type="catalytic activity">
    <reaction evidence="1 8">
        <text>a phosphate monoester + H2O = an alcohol + phosphate</text>
        <dbReference type="Rhea" id="RHEA:15017"/>
        <dbReference type="ChEBI" id="CHEBI:15377"/>
        <dbReference type="ChEBI" id="CHEBI:30879"/>
        <dbReference type="ChEBI" id="CHEBI:43474"/>
        <dbReference type="ChEBI" id="CHEBI:67140"/>
        <dbReference type="EC" id="3.1.3.2"/>
    </reaction>
</comment>
<dbReference type="Gene3D" id="1.20.144.10">
    <property type="entry name" value="Phosphatidic acid phosphatase type 2/haloperoxidase"/>
    <property type="match status" value="1"/>
</dbReference>
<keyword evidence="6" id="KW-0574">Periplasm</keyword>
<dbReference type="InterPro" id="IPR001011">
    <property type="entry name" value="Acid_Pase_classA_bac"/>
</dbReference>
<dbReference type="GO" id="GO:0003993">
    <property type="term" value="F:acid phosphatase activity"/>
    <property type="evidence" value="ECO:0007669"/>
    <property type="project" value="UniProtKB-EC"/>
</dbReference>
<keyword evidence="5 9" id="KW-0732">Signal</keyword>
<comment type="caution">
    <text evidence="11">The sequence shown here is derived from an EMBL/GenBank/DDBJ whole genome shotgun (WGS) entry which is preliminary data.</text>
</comment>
<evidence type="ECO:0000256" key="5">
    <source>
        <dbReference type="ARBA" id="ARBA00022729"/>
    </source>
</evidence>
<sequence>MKWLVTGLALTVAALPVAAAPAPVEEIRPGILRGYLAPQQLPDAGALLPPAPRYDSPQAHSDREQALSMLALQGSPRWQRAAVDAQLQFPAALESFRCALGVELSESRTPYLYQLTRRTLADAGLATYSAKNRYRRDRPFEENGAPICTPGERQHLAEDGSYPSGHTAIGWAWALIYSELLPQRRDQLLARGYQYGESRAVCNVHWASDISAGRVVGSAVVAALHSSAEFSADLAAAKRELASAPVARDCDDWDQLDAEDRSE</sequence>
<dbReference type="PIRSF" id="PIRSF000897">
    <property type="entry name" value="Acid_Ptase_ClsA"/>
    <property type="match status" value="1"/>
</dbReference>
<feature type="signal peptide" evidence="9">
    <location>
        <begin position="1"/>
        <end position="19"/>
    </location>
</feature>
<dbReference type="PRINTS" id="PR00483">
    <property type="entry name" value="BACPHPHTASE"/>
</dbReference>
<keyword evidence="7 8" id="KW-0378">Hydrolase</keyword>
<feature type="domain" description="Phosphatidic acid phosphatase type 2/haloperoxidase" evidence="10">
    <location>
        <begin position="113"/>
        <end position="225"/>
    </location>
</feature>
<evidence type="ECO:0000256" key="6">
    <source>
        <dbReference type="ARBA" id="ARBA00022764"/>
    </source>
</evidence>
<feature type="chain" id="PRO_5021242373" description="Acid phosphatase" evidence="9">
    <location>
        <begin position="20"/>
        <end position="263"/>
    </location>
</feature>
<dbReference type="EC" id="3.1.3.2" evidence="4 8"/>
<dbReference type="EMBL" id="SPIA01000002">
    <property type="protein sequence ID" value="TFH67887.1"/>
    <property type="molecule type" value="Genomic_DNA"/>
</dbReference>
<protein>
    <recommendedName>
        <fullName evidence="4 8">Acid phosphatase</fullName>
        <ecNumber evidence="4 8">3.1.3.2</ecNumber>
    </recommendedName>
</protein>
<dbReference type="CDD" id="cd03397">
    <property type="entry name" value="PAP2_acid_phosphatase"/>
    <property type="match status" value="1"/>
</dbReference>
<dbReference type="Proteomes" id="UP000298133">
    <property type="component" value="Unassembled WGS sequence"/>
</dbReference>
<evidence type="ECO:0000259" key="10">
    <source>
        <dbReference type="SMART" id="SM00014"/>
    </source>
</evidence>
<evidence type="ECO:0000256" key="8">
    <source>
        <dbReference type="PIRNR" id="PIRNR000897"/>
    </source>
</evidence>
<dbReference type="SMART" id="SM00014">
    <property type="entry name" value="acidPPc"/>
    <property type="match status" value="1"/>
</dbReference>
<dbReference type="InterPro" id="IPR036938">
    <property type="entry name" value="PAP2/HPO_sf"/>
</dbReference>
<proteinExistence type="inferred from homology"/>
<evidence type="ECO:0000313" key="12">
    <source>
        <dbReference type="Proteomes" id="UP000298133"/>
    </source>
</evidence>
<dbReference type="PROSITE" id="PS01157">
    <property type="entry name" value="ACID_PHOSPH_CL_A"/>
    <property type="match status" value="1"/>
</dbReference>
<comment type="similarity">
    <text evidence="3 8">Belongs to the class A bacterial acid phosphatase family.</text>
</comment>
<evidence type="ECO:0000256" key="3">
    <source>
        <dbReference type="ARBA" id="ARBA00009017"/>
    </source>
</evidence>
<gene>
    <name evidence="11" type="ORF">E3W66_06470</name>
</gene>
<dbReference type="InterPro" id="IPR000326">
    <property type="entry name" value="PAP2/HPO"/>
</dbReference>
<evidence type="ECO:0000256" key="1">
    <source>
        <dbReference type="ARBA" id="ARBA00000032"/>
    </source>
</evidence>
<accession>A0A4Y8UJ84</accession>
<evidence type="ECO:0000256" key="4">
    <source>
        <dbReference type="ARBA" id="ARBA00012646"/>
    </source>
</evidence>
<dbReference type="Pfam" id="PF01569">
    <property type="entry name" value="PAP2"/>
    <property type="match status" value="1"/>
</dbReference>
<dbReference type="GO" id="GO:0030288">
    <property type="term" value="C:outer membrane-bounded periplasmic space"/>
    <property type="evidence" value="ECO:0007669"/>
    <property type="project" value="InterPro"/>
</dbReference>
<evidence type="ECO:0000256" key="2">
    <source>
        <dbReference type="ARBA" id="ARBA00004418"/>
    </source>
</evidence>
<name>A0A4Y8UJ84_9GAMM</name>
<organism evidence="11 12">
    <name type="scientific">Gammaproteobacteria bacterium LSUCC0057</name>
    <dbReference type="NCBI Taxonomy" id="2559237"/>
    <lineage>
        <taxon>Bacteria</taxon>
        <taxon>Pseudomonadati</taxon>
        <taxon>Pseudomonadota</taxon>
        <taxon>Gammaproteobacteria</taxon>
        <taxon>Cellvibrionales</taxon>
        <taxon>Porticoccaceae</taxon>
        <taxon>SAR92 clade</taxon>
    </lineage>
</organism>
<keyword evidence="12" id="KW-1185">Reference proteome</keyword>
<evidence type="ECO:0000256" key="9">
    <source>
        <dbReference type="SAM" id="SignalP"/>
    </source>
</evidence>
<dbReference type="InterPro" id="IPR018296">
    <property type="entry name" value="Acid_Pase_classA_bac_CS"/>
</dbReference>
<evidence type="ECO:0000313" key="11">
    <source>
        <dbReference type="EMBL" id="TFH67887.1"/>
    </source>
</evidence>